<reference evidence="5" key="2">
    <citation type="submission" date="2020-09" db="EMBL/GenBank/DDBJ databases">
        <authorList>
            <person name="Sun Q."/>
            <person name="Kim S."/>
        </authorList>
    </citation>
    <scope>NUCLEOTIDE SEQUENCE</scope>
    <source>
        <strain evidence="5">KCTC 42590</strain>
    </source>
</reference>
<feature type="domain" description="Phospholipid/glycerol acyltransferase" evidence="4">
    <location>
        <begin position="19"/>
        <end position="132"/>
    </location>
</feature>
<dbReference type="PANTHER" id="PTHR10434:SF40">
    <property type="entry name" value="1-ACYL-SN-GLYCEROL-3-PHOSPHATE ACYLTRANSFERASE"/>
    <property type="match status" value="1"/>
</dbReference>
<dbReference type="InterPro" id="IPR002123">
    <property type="entry name" value="Plipid/glycerol_acylTrfase"/>
</dbReference>
<evidence type="ECO:0000313" key="5">
    <source>
        <dbReference type="EMBL" id="GHF12306.1"/>
    </source>
</evidence>
<dbReference type="RefSeq" id="WP_191249776.1">
    <property type="nucleotide sequence ID" value="NZ_BNCI01000001.1"/>
</dbReference>
<dbReference type="Pfam" id="PF01553">
    <property type="entry name" value="Acyltransferase"/>
    <property type="match status" value="1"/>
</dbReference>
<dbReference type="SUPFAM" id="SSF69593">
    <property type="entry name" value="Glycerol-3-phosphate (1)-acyltransferase"/>
    <property type="match status" value="1"/>
</dbReference>
<organism evidence="5 6">
    <name type="scientific">Kordiimonas sediminis</name>
    <dbReference type="NCBI Taxonomy" id="1735581"/>
    <lineage>
        <taxon>Bacteria</taxon>
        <taxon>Pseudomonadati</taxon>
        <taxon>Pseudomonadota</taxon>
        <taxon>Alphaproteobacteria</taxon>
        <taxon>Kordiimonadales</taxon>
        <taxon>Kordiimonadaceae</taxon>
        <taxon>Kordiimonas</taxon>
    </lineage>
</organism>
<keyword evidence="6" id="KW-1185">Reference proteome</keyword>
<keyword evidence="2" id="KW-0808">Transferase</keyword>
<comment type="caution">
    <text evidence="5">The sequence shown here is derived from an EMBL/GenBank/DDBJ whole genome shotgun (WGS) entry which is preliminary data.</text>
</comment>
<evidence type="ECO:0000256" key="2">
    <source>
        <dbReference type="ARBA" id="ARBA00022679"/>
    </source>
</evidence>
<dbReference type="GO" id="GO:0006654">
    <property type="term" value="P:phosphatidic acid biosynthetic process"/>
    <property type="evidence" value="ECO:0007669"/>
    <property type="project" value="TreeGrafter"/>
</dbReference>
<comment type="pathway">
    <text evidence="1">Lipid metabolism.</text>
</comment>
<dbReference type="EMBL" id="BNCI01000001">
    <property type="protein sequence ID" value="GHF12306.1"/>
    <property type="molecule type" value="Genomic_DNA"/>
</dbReference>
<dbReference type="AlphaFoldDB" id="A0A919AK00"/>
<proteinExistence type="predicted"/>
<sequence length="191" mass="21524">MGIRYEFRNADQLPKTGGIILAAAHQSYMDPFLAYQLRQDVTALAKKELFQIPMIGPLLKKIGVVRVDRQAGRSSKGMEDVAKRVKEEGKVLIVYPQATRVPIGESRKLKPGAFFLQKFGDMDVYPVATSTGVFWTKGFWHRPGTAVYAIGEPITNRPEKEAFMKHLQREVVDKSDDLVREAGYAALLDRR</sequence>
<evidence type="ECO:0000256" key="3">
    <source>
        <dbReference type="ARBA" id="ARBA00023315"/>
    </source>
</evidence>
<reference evidence="5" key="1">
    <citation type="journal article" date="2014" name="Int. J. Syst. Evol. Microbiol.">
        <title>Complete genome sequence of Corynebacterium casei LMG S-19264T (=DSM 44701T), isolated from a smear-ripened cheese.</title>
        <authorList>
            <consortium name="US DOE Joint Genome Institute (JGI-PGF)"/>
            <person name="Walter F."/>
            <person name="Albersmeier A."/>
            <person name="Kalinowski J."/>
            <person name="Ruckert C."/>
        </authorList>
    </citation>
    <scope>NUCLEOTIDE SEQUENCE</scope>
    <source>
        <strain evidence="5">KCTC 42590</strain>
    </source>
</reference>
<evidence type="ECO:0000259" key="4">
    <source>
        <dbReference type="SMART" id="SM00563"/>
    </source>
</evidence>
<evidence type="ECO:0000313" key="6">
    <source>
        <dbReference type="Proteomes" id="UP000630923"/>
    </source>
</evidence>
<accession>A0A919AK00</accession>
<dbReference type="GO" id="GO:0003841">
    <property type="term" value="F:1-acylglycerol-3-phosphate O-acyltransferase activity"/>
    <property type="evidence" value="ECO:0007669"/>
    <property type="project" value="TreeGrafter"/>
</dbReference>
<keyword evidence="3" id="KW-0012">Acyltransferase</keyword>
<dbReference type="Proteomes" id="UP000630923">
    <property type="component" value="Unassembled WGS sequence"/>
</dbReference>
<dbReference type="SMART" id="SM00563">
    <property type="entry name" value="PlsC"/>
    <property type="match status" value="1"/>
</dbReference>
<dbReference type="PANTHER" id="PTHR10434">
    <property type="entry name" value="1-ACYL-SN-GLYCEROL-3-PHOSPHATE ACYLTRANSFERASE"/>
    <property type="match status" value="1"/>
</dbReference>
<evidence type="ECO:0000256" key="1">
    <source>
        <dbReference type="ARBA" id="ARBA00005189"/>
    </source>
</evidence>
<dbReference type="CDD" id="cd07989">
    <property type="entry name" value="LPLAT_AGPAT-like"/>
    <property type="match status" value="1"/>
</dbReference>
<gene>
    <name evidence="5" type="ORF">GCM10017044_02800</name>
</gene>
<name>A0A919AK00_9PROT</name>
<protein>
    <recommendedName>
        <fullName evidence="4">Phospholipid/glycerol acyltransferase domain-containing protein</fullName>
    </recommendedName>
</protein>